<dbReference type="AlphaFoldDB" id="A0A380CEK6"/>
<dbReference type="Proteomes" id="UP000254893">
    <property type="component" value="Unassembled WGS sequence"/>
</dbReference>
<name>A0A380CEK6_SPHSI</name>
<sequence>MRNKIFTALLAVAVIVLLYIVLTKKDVKESGITPVAKEMVKAEVKAVNKVIDQKGFEHAVISDKENIVSSISQLDSAAIKELDSVKAQLNIKDKQLKQWINYSVSLEGRLLQAQRTDTSFRYQDQWANIEYIRPTDTIGNGYFNFKYNAEINYAEYWKRDWLLGPKKHYIDFWVADKRASVNGVKRIKYEVKESSFGLDVSGKALFNGVDQRIYIGSEASIDIGRFNISGSYLYSPVVDRWYPFVSGKYRLLEF</sequence>
<accession>A0A380CEK6</accession>
<organism evidence="1 2">
    <name type="scientific">Sphingobacterium spiritivorum</name>
    <name type="common">Flavobacterium spiritivorum</name>
    <dbReference type="NCBI Taxonomy" id="258"/>
    <lineage>
        <taxon>Bacteria</taxon>
        <taxon>Pseudomonadati</taxon>
        <taxon>Bacteroidota</taxon>
        <taxon>Sphingobacteriia</taxon>
        <taxon>Sphingobacteriales</taxon>
        <taxon>Sphingobacteriaceae</taxon>
        <taxon>Sphingobacterium</taxon>
    </lineage>
</organism>
<reference evidence="1 2" key="1">
    <citation type="submission" date="2018-06" db="EMBL/GenBank/DDBJ databases">
        <authorList>
            <consortium name="Pathogen Informatics"/>
            <person name="Doyle S."/>
        </authorList>
    </citation>
    <scope>NUCLEOTIDE SEQUENCE [LARGE SCALE GENOMIC DNA]</scope>
    <source>
        <strain evidence="1 2">NCTC11388</strain>
    </source>
</reference>
<proteinExistence type="predicted"/>
<evidence type="ECO:0000313" key="2">
    <source>
        <dbReference type="Proteomes" id="UP000254893"/>
    </source>
</evidence>
<protein>
    <submittedName>
        <fullName evidence="1">Uncharacterized protein</fullName>
    </submittedName>
</protein>
<dbReference type="EMBL" id="UGYW01000002">
    <property type="protein sequence ID" value="SUJ19030.1"/>
    <property type="molecule type" value="Genomic_DNA"/>
</dbReference>
<evidence type="ECO:0000313" key="1">
    <source>
        <dbReference type="EMBL" id="SUJ19030.1"/>
    </source>
</evidence>
<dbReference type="RefSeq" id="WP_115170557.1">
    <property type="nucleotide sequence ID" value="NZ_UGYW01000002.1"/>
</dbReference>
<gene>
    <name evidence="1" type="ORF">NCTC11388_02817</name>
</gene>